<dbReference type="EMBL" id="CAFBOZ010000066">
    <property type="protein sequence ID" value="CAB5000375.1"/>
    <property type="molecule type" value="Genomic_DNA"/>
</dbReference>
<evidence type="ECO:0000313" key="1">
    <source>
        <dbReference type="EMBL" id="CAB5000375.1"/>
    </source>
</evidence>
<organism evidence="1">
    <name type="scientific">freshwater metagenome</name>
    <dbReference type="NCBI Taxonomy" id="449393"/>
    <lineage>
        <taxon>unclassified sequences</taxon>
        <taxon>metagenomes</taxon>
        <taxon>ecological metagenomes</taxon>
    </lineage>
</organism>
<sequence>MPAPMRVTAPATGLCENAALMMSSLEKNPAKGGMPMIANVQIPKVAKVMTMTARRAPSLRILIVSLLACITEPAPRNSPALKKPWVSRWKMAKT</sequence>
<gene>
    <name evidence="1" type="ORF">UFOPK3992_00599</name>
</gene>
<dbReference type="AlphaFoldDB" id="A0A6J7P786"/>
<proteinExistence type="predicted"/>
<name>A0A6J7P786_9ZZZZ</name>
<accession>A0A6J7P786</accession>
<protein>
    <submittedName>
        <fullName evidence="1">Unannotated protein</fullName>
    </submittedName>
</protein>
<reference evidence="1" key="1">
    <citation type="submission" date="2020-05" db="EMBL/GenBank/DDBJ databases">
        <authorList>
            <person name="Chiriac C."/>
            <person name="Salcher M."/>
            <person name="Ghai R."/>
            <person name="Kavagutti S V."/>
        </authorList>
    </citation>
    <scope>NUCLEOTIDE SEQUENCE</scope>
</reference>